<dbReference type="AlphaFoldDB" id="A0A1X2G355"/>
<keyword evidence="2" id="KW-1185">Reference proteome</keyword>
<evidence type="ECO:0000313" key="1">
    <source>
        <dbReference type="EMBL" id="ORX43483.1"/>
    </source>
</evidence>
<protein>
    <submittedName>
        <fullName evidence="1">Uncharacterized protein</fullName>
    </submittedName>
</protein>
<organism evidence="1 2">
    <name type="scientific">Hesseltinella vesiculosa</name>
    <dbReference type="NCBI Taxonomy" id="101127"/>
    <lineage>
        <taxon>Eukaryota</taxon>
        <taxon>Fungi</taxon>
        <taxon>Fungi incertae sedis</taxon>
        <taxon>Mucoromycota</taxon>
        <taxon>Mucoromycotina</taxon>
        <taxon>Mucoromycetes</taxon>
        <taxon>Mucorales</taxon>
        <taxon>Cunninghamellaceae</taxon>
        <taxon>Hesseltinella</taxon>
    </lineage>
</organism>
<accession>A0A1X2G355</accession>
<comment type="caution">
    <text evidence="1">The sequence shown here is derived from an EMBL/GenBank/DDBJ whole genome shotgun (WGS) entry which is preliminary data.</text>
</comment>
<gene>
    <name evidence="1" type="ORF">DM01DRAFT_1340757</name>
</gene>
<dbReference type="Proteomes" id="UP000242146">
    <property type="component" value="Unassembled WGS sequence"/>
</dbReference>
<sequence>MPLPLTPITQSARQTYDEGIIDACLSHDASQDEKKRNIWIVDALGLQPVSLIDNNNVEQTALVH</sequence>
<reference evidence="1 2" key="1">
    <citation type="submission" date="2016-07" db="EMBL/GenBank/DDBJ databases">
        <title>Pervasive Adenine N6-methylation of Active Genes in Fungi.</title>
        <authorList>
            <consortium name="DOE Joint Genome Institute"/>
            <person name="Mondo S.J."/>
            <person name="Dannebaum R.O."/>
            <person name="Kuo R.C."/>
            <person name="Labutti K."/>
            <person name="Haridas S."/>
            <person name="Kuo A."/>
            <person name="Salamov A."/>
            <person name="Ahrendt S.R."/>
            <person name="Lipzen A."/>
            <person name="Sullivan W."/>
            <person name="Andreopoulos W.B."/>
            <person name="Clum A."/>
            <person name="Lindquist E."/>
            <person name="Daum C."/>
            <person name="Ramamoorthy G.K."/>
            <person name="Gryganskyi A."/>
            <person name="Culley D."/>
            <person name="Magnuson J.K."/>
            <person name="James T.Y."/>
            <person name="O'Malley M.A."/>
            <person name="Stajich J.E."/>
            <person name="Spatafora J.W."/>
            <person name="Visel A."/>
            <person name="Grigoriev I.V."/>
        </authorList>
    </citation>
    <scope>NUCLEOTIDE SEQUENCE [LARGE SCALE GENOMIC DNA]</scope>
    <source>
        <strain evidence="1 2">NRRL 3301</strain>
    </source>
</reference>
<name>A0A1X2G355_9FUNG</name>
<evidence type="ECO:0000313" key="2">
    <source>
        <dbReference type="Proteomes" id="UP000242146"/>
    </source>
</evidence>
<proteinExistence type="predicted"/>
<dbReference type="EMBL" id="MCGT01000055">
    <property type="protein sequence ID" value="ORX43483.1"/>
    <property type="molecule type" value="Genomic_DNA"/>
</dbReference>